<protein>
    <submittedName>
        <fullName evidence="1">Uncharacterized protein</fullName>
    </submittedName>
</protein>
<organism evidence="1 2">
    <name type="scientific">Trichothecium roseum</name>
    <dbReference type="NCBI Taxonomy" id="47278"/>
    <lineage>
        <taxon>Eukaryota</taxon>
        <taxon>Fungi</taxon>
        <taxon>Dikarya</taxon>
        <taxon>Ascomycota</taxon>
        <taxon>Pezizomycotina</taxon>
        <taxon>Sordariomycetes</taxon>
        <taxon>Hypocreomycetidae</taxon>
        <taxon>Hypocreales</taxon>
        <taxon>Hypocreales incertae sedis</taxon>
        <taxon>Trichothecium</taxon>
    </lineage>
</organism>
<keyword evidence="2" id="KW-1185">Reference proteome</keyword>
<sequence length="348" mass="37905">MADSSCSGPSPFKSLVDQQQRDGSLHQDRLVNQHGPGQNNSFRSASSPAGQTAQNNFNAFMNGDMMMPGEPRDAAGRLAAHAAALQPGNAIGRAASHSGQMFAHQNSQASDMSNWAADFARFSGGGPQPGMQQQQQQPLHQAHRQQAPQGNFHAAFPYQHGGFAPRFGPTNGGFLDPAEAAINRPAQEAEFEEEMSRWMAANGDSARNARAMEDVDAVMEQLAQELEITEQHQQQHQQLMQDTDANYITMSTSQNKLTDLEHSELGNLHSAAAEDQNQVRDAKGRSEVSEAAERLLDSVKHEDGDKWKNSIFLSLMRDFRDGKKDIEGDQILETDGASSSKSDSSSNN</sequence>
<evidence type="ECO:0000313" key="1">
    <source>
        <dbReference type="EMBL" id="KAI9896634.1"/>
    </source>
</evidence>
<name>A0ACC0USX6_9HYPO</name>
<dbReference type="EMBL" id="CM047948">
    <property type="protein sequence ID" value="KAI9896634.1"/>
    <property type="molecule type" value="Genomic_DNA"/>
</dbReference>
<reference evidence="1" key="1">
    <citation type="submission" date="2022-10" db="EMBL/GenBank/DDBJ databases">
        <title>Complete Genome of Trichothecium roseum strain YXFP-22015, a Plant Pathogen Isolated from Citrus.</title>
        <authorList>
            <person name="Wang Y."/>
            <person name="Zhu L."/>
        </authorList>
    </citation>
    <scope>NUCLEOTIDE SEQUENCE</scope>
    <source>
        <strain evidence="1">YXFP-22015</strain>
    </source>
</reference>
<evidence type="ECO:0000313" key="2">
    <source>
        <dbReference type="Proteomes" id="UP001163324"/>
    </source>
</evidence>
<accession>A0ACC0USX6</accession>
<dbReference type="Proteomes" id="UP001163324">
    <property type="component" value="Chromosome 9"/>
</dbReference>
<proteinExistence type="predicted"/>
<gene>
    <name evidence="1" type="ORF">N3K66_008806</name>
</gene>
<comment type="caution">
    <text evidence="1">The sequence shown here is derived from an EMBL/GenBank/DDBJ whole genome shotgun (WGS) entry which is preliminary data.</text>
</comment>